<feature type="region of interest" description="Disordered" evidence="2">
    <location>
        <begin position="496"/>
        <end position="557"/>
    </location>
</feature>
<feature type="compositionally biased region" description="Polar residues" evidence="2">
    <location>
        <begin position="422"/>
        <end position="431"/>
    </location>
</feature>
<dbReference type="STRING" id="1403190.A0A0F0IAQ0"/>
<feature type="region of interest" description="Disordered" evidence="2">
    <location>
        <begin position="108"/>
        <end position="137"/>
    </location>
</feature>
<name>A0A0F0IAQ0_ASPPU</name>
<keyword evidence="1" id="KW-0175">Coiled coil</keyword>
<dbReference type="Proteomes" id="UP000033540">
    <property type="component" value="Unassembled WGS sequence"/>
</dbReference>
<feature type="compositionally biased region" description="Polar residues" evidence="2">
    <location>
        <begin position="1"/>
        <end position="13"/>
    </location>
</feature>
<evidence type="ECO:0000313" key="4">
    <source>
        <dbReference type="Proteomes" id="UP000033540"/>
    </source>
</evidence>
<proteinExistence type="predicted"/>
<feature type="compositionally biased region" description="Low complexity" evidence="2">
    <location>
        <begin position="383"/>
        <end position="401"/>
    </location>
</feature>
<feature type="compositionally biased region" description="Basic and acidic residues" evidence="2">
    <location>
        <begin position="205"/>
        <end position="228"/>
    </location>
</feature>
<reference evidence="3 4" key="1">
    <citation type="submission" date="2015-02" db="EMBL/GenBank/DDBJ databases">
        <title>Draft genome sequence of Aspergillus parasiticus SU-1.</title>
        <authorList>
            <person name="Yu J."/>
            <person name="Fedorova N."/>
            <person name="Yin Y."/>
            <person name="Losada L."/>
            <person name="Zafar N."/>
            <person name="Taujale R."/>
            <person name="Ehrlich K.C."/>
            <person name="Bhatnagar D."/>
            <person name="Cleveland T.E."/>
            <person name="Bennett J.W."/>
            <person name="Nierman W.C."/>
        </authorList>
    </citation>
    <scope>NUCLEOTIDE SEQUENCE [LARGE SCALE GENOMIC DNA]</scope>
    <source>
        <strain evidence="4">ATCC 56775 / NRRL 5862 / SRRC 143 / SU-1</strain>
    </source>
</reference>
<feature type="region of interest" description="Disordered" evidence="2">
    <location>
        <begin position="201"/>
        <end position="247"/>
    </location>
</feature>
<gene>
    <name evidence="3" type="ORF">P875_00138426</name>
</gene>
<feature type="compositionally biased region" description="Polar residues" evidence="2">
    <location>
        <begin position="360"/>
        <end position="374"/>
    </location>
</feature>
<sequence length="557" mass="61481">MSRPSLSIGSDSLRSCLAPRDQSSDSGSDICYDTALPPITSKQLILNSRSYRGSDPSIVVGSFRGNQKAAAALGFAPDMSSMTRGPNAHRRTGSTLKTVMRKIFTRKARGQADGCEEVSPDIRLNNPQESRPEKDTTNYAALSNSLKSKYSNPARDELKDPKAFEDTLLKLEMRPPRTRRATLPSLIFSEDDETRDALDALIHSDPADSRSKSPRLGDHDERRRELLRSKRRSRSATALRGLAKNHRMSPIQWRRRSIESYVTSTACGAASETDLVSIRPPTRGTAVSAPQTAVEPSVDGVDPLDDPVDEESIPPNVGTLVSAMQHDESISLEQRLTTLEVKLIDLEFAIARMQTERSEPSPTASSGRKQSQNSTEHKRKKSTAQSPPSSSEATSSVGSAGDRPLSTATIRPSAQHLHRSKTLQSPSLSSLSDHHAGISVEQYSALVMLLRREQNARRSLEHEVSGLRSDIQQLQQLARNSMGLKTMYPIRSADSQEFMRPDSNTMGCSQPTSVRTEQKLGAPYESDSDYDQSDMPKEDTFRPKWPPNRRVEIGNMI</sequence>
<protein>
    <submittedName>
        <fullName evidence="3">Uncharacterized protein</fullName>
    </submittedName>
</protein>
<evidence type="ECO:0000313" key="3">
    <source>
        <dbReference type="EMBL" id="KJK64171.1"/>
    </source>
</evidence>
<feature type="region of interest" description="Disordered" evidence="2">
    <location>
        <begin position="355"/>
        <end position="432"/>
    </location>
</feature>
<evidence type="ECO:0000256" key="1">
    <source>
        <dbReference type="SAM" id="Coils"/>
    </source>
</evidence>
<accession>A0A0F0IAQ0</accession>
<feature type="coiled-coil region" evidence="1">
    <location>
        <begin position="450"/>
        <end position="477"/>
    </location>
</feature>
<feature type="compositionally biased region" description="Polar residues" evidence="2">
    <location>
        <begin position="502"/>
        <end position="515"/>
    </location>
</feature>
<organism evidence="3 4">
    <name type="scientific">Aspergillus parasiticus (strain ATCC 56775 / NRRL 5862 / SRRC 143 / SU-1)</name>
    <dbReference type="NCBI Taxonomy" id="1403190"/>
    <lineage>
        <taxon>Eukaryota</taxon>
        <taxon>Fungi</taxon>
        <taxon>Dikarya</taxon>
        <taxon>Ascomycota</taxon>
        <taxon>Pezizomycotina</taxon>
        <taxon>Eurotiomycetes</taxon>
        <taxon>Eurotiomycetidae</taxon>
        <taxon>Eurotiales</taxon>
        <taxon>Aspergillaceae</taxon>
        <taxon>Aspergillus</taxon>
        <taxon>Aspergillus subgen. Circumdati</taxon>
    </lineage>
</organism>
<comment type="caution">
    <text evidence="3">The sequence shown here is derived from an EMBL/GenBank/DDBJ whole genome shotgun (WGS) entry which is preliminary data.</text>
</comment>
<dbReference type="EMBL" id="JZEE01000522">
    <property type="protein sequence ID" value="KJK64171.1"/>
    <property type="molecule type" value="Genomic_DNA"/>
</dbReference>
<evidence type="ECO:0000256" key="2">
    <source>
        <dbReference type="SAM" id="MobiDB-lite"/>
    </source>
</evidence>
<dbReference type="AlphaFoldDB" id="A0A0F0IAQ0"/>
<feature type="region of interest" description="Disordered" evidence="2">
    <location>
        <begin position="1"/>
        <end position="31"/>
    </location>
</feature>
<feature type="region of interest" description="Disordered" evidence="2">
    <location>
        <begin position="280"/>
        <end position="300"/>
    </location>
</feature>
<dbReference type="OrthoDB" id="5428925at2759"/>